<dbReference type="Gene3D" id="4.10.80.30">
    <property type="entry name" value="DNA polymerase, domain 6"/>
    <property type="match status" value="1"/>
</dbReference>
<dbReference type="InterPro" id="IPR051056">
    <property type="entry name" value="Glycosyl_Hydrolase_73"/>
</dbReference>
<protein>
    <recommendedName>
        <fullName evidence="8">NlpC/P60 domain-containing protein</fullName>
    </recommendedName>
</protein>
<dbReference type="InterPro" id="IPR002901">
    <property type="entry name" value="MGlyc_endo_b_GlcNAc-like_dom"/>
</dbReference>
<dbReference type="EMBL" id="LEPB01000008">
    <property type="protein sequence ID" value="RCA09474.1"/>
    <property type="molecule type" value="Genomic_DNA"/>
</dbReference>
<keyword evidence="4" id="KW-0378">Hydrolase</keyword>
<dbReference type="GO" id="GO:0004040">
    <property type="term" value="F:amidase activity"/>
    <property type="evidence" value="ECO:0007669"/>
    <property type="project" value="InterPro"/>
</dbReference>
<dbReference type="Gene3D" id="3.90.1720.10">
    <property type="entry name" value="endopeptidase domain like (from Nostoc punctiforme)"/>
    <property type="match status" value="1"/>
</dbReference>
<feature type="chain" id="PRO_5016958574" description="NlpC/P60 domain-containing protein" evidence="7">
    <location>
        <begin position="29"/>
        <end position="717"/>
    </location>
</feature>
<evidence type="ECO:0000256" key="2">
    <source>
        <dbReference type="ARBA" id="ARBA00010266"/>
    </source>
</evidence>
<evidence type="ECO:0000256" key="5">
    <source>
        <dbReference type="ARBA" id="ARBA00022807"/>
    </source>
</evidence>
<dbReference type="PANTHER" id="PTHR33308">
    <property type="entry name" value="PEPTIDOGLYCAN HYDROLASE FLGJ"/>
    <property type="match status" value="1"/>
</dbReference>
<evidence type="ECO:0000256" key="3">
    <source>
        <dbReference type="ARBA" id="ARBA00022670"/>
    </source>
</evidence>
<dbReference type="RefSeq" id="WP_113846440.1">
    <property type="nucleotide sequence ID" value="NZ_LEPB01000008.1"/>
</dbReference>
<comment type="caution">
    <text evidence="9">The sequence shown here is derived from an EMBL/GenBank/DDBJ whole genome shotgun (WGS) entry which is preliminary data.</text>
</comment>
<comment type="similarity">
    <text evidence="1">Belongs to the peptidase C40 family.</text>
</comment>
<dbReference type="SMART" id="SM00047">
    <property type="entry name" value="LYZ2"/>
    <property type="match status" value="1"/>
</dbReference>
<evidence type="ECO:0000256" key="6">
    <source>
        <dbReference type="SAM" id="MobiDB-lite"/>
    </source>
</evidence>
<dbReference type="PROSITE" id="PS51935">
    <property type="entry name" value="NLPC_P60"/>
    <property type="match status" value="1"/>
</dbReference>
<keyword evidence="7" id="KW-0732">Signal</keyword>
<evidence type="ECO:0000256" key="4">
    <source>
        <dbReference type="ARBA" id="ARBA00022801"/>
    </source>
</evidence>
<dbReference type="AlphaFoldDB" id="A0A367CAF9"/>
<feature type="compositionally biased region" description="Low complexity" evidence="6">
    <location>
        <begin position="214"/>
        <end position="252"/>
    </location>
</feature>
<name>A0A367CAF9_9ENTE</name>
<dbReference type="GO" id="GO:0006508">
    <property type="term" value="P:proteolysis"/>
    <property type="evidence" value="ECO:0007669"/>
    <property type="project" value="UniProtKB-KW"/>
</dbReference>
<dbReference type="GO" id="GO:0008234">
    <property type="term" value="F:cysteine-type peptidase activity"/>
    <property type="evidence" value="ECO:0007669"/>
    <property type="project" value="UniProtKB-KW"/>
</dbReference>
<accession>A0A367CAF9</accession>
<dbReference type="PANTHER" id="PTHR33308:SF9">
    <property type="entry name" value="PEPTIDOGLYCAN HYDROLASE FLGJ"/>
    <property type="match status" value="1"/>
</dbReference>
<keyword evidence="5" id="KW-0788">Thiol protease</keyword>
<dbReference type="STRING" id="53345.LIU_13200"/>
<keyword evidence="3" id="KW-0645">Protease</keyword>
<gene>
    <name evidence="9" type="ORF">EA71_03012</name>
</gene>
<feature type="compositionally biased region" description="Low complexity" evidence="6">
    <location>
        <begin position="197"/>
        <end position="206"/>
    </location>
</feature>
<feature type="domain" description="NlpC/P60" evidence="8">
    <location>
        <begin position="312"/>
        <end position="438"/>
    </location>
</feature>
<evidence type="ECO:0000256" key="1">
    <source>
        <dbReference type="ARBA" id="ARBA00007074"/>
    </source>
</evidence>
<feature type="compositionally biased region" description="Low complexity" evidence="6">
    <location>
        <begin position="270"/>
        <end position="284"/>
    </location>
</feature>
<feature type="compositionally biased region" description="Polar residues" evidence="6">
    <location>
        <begin position="253"/>
        <end position="263"/>
    </location>
</feature>
<evidence type="ECO:0000313" key="10">
    <source>
        <dbReference type="Proteomes" id="UP000252797"/>
    </source>
</evidence>
<organism evidence="9 10">
    <name type="scientific">Enterococcus durans</name>
    <dbReference type="NCBI Taxonomy" id="53345"/>
    <lineage>
        <taxon>Bacteria</taxon>
        <taxon>Bacillati</taxon>
        <taxon>Bacillota</taxon>
        <taxon>Bacilli</taxon>
        <taxon>Lactobacillales</taxon>
        <taxon>Enterococcaceae</taxon>
        <taxon>Enterococcus</taxon>
    </lineage>
</organism>
<evidence type="ECO:0000256" key="7">
    <source>
        <dbReference type="SAM" id="SignalP"/>
    </source>
</evidence>
<dbReference type="InterPro" id="IPR000064">
    <property type="entry name" value="NLP_P60_dom"/>
</dbReference>
<feature type="compositionally biased region" description="Low complexity" evidence="6">
    <location>
        <begin position="45"/>
        <end position="103"/>
    </location>
</feature>
<proteinExistence type="inferred from homology"/>
<dbReference type="Pfam" id="PF00877">
    <property type="entry name" value="NLPC_P60"/>
    <property type="match status" value="1"/>
</dbReference>
<evidence type="ECO:0000259" key="8">
    <source>
        <dbReference type="PROSITE" id="PS51935"/>
    </source>
</evidence>
<comment type="similarity">
    <text evidence="2">Belongs to the glycosyl hydrolase 73 family.</text>
</comment>
<dbReference type="Proteomes" id="UP000252797">
    <property type="component" value="Unassembled WGS sequence"/>
</dbReference>
<feature type="region of interest" description="Disordered" evidence="6">
    <location>
        <begin position="197"/>
        <end position="296"/>
    </location>
</feature>
<reference evidence="9 10" key="1">
    <citation type="submission" date="2015-06" db="EMBL/GenBank/DDBJ databases">
        <title>The Genome Sequence of Enterococcus durans 4EA1.</title>
        <authorList>
            <consortium name="The Broad Institute Genomics Platform"/>
            <consortium name="The Broad Institute Genome Sequencing Center for Infectious Disease"/>
            <person name="Earl A.M."/>
            <person name="Van Tyne D."/>
            <person name="Lebreton F."/>
            <person name="Saavedra J.T."/>
            <person name="Gilmore M.S."/>
            <person name="Manson Mcguire A."/>
            <person name="Clock S."/>
            <person name="Crupain M."/>
            <person name="Rangan U."/>
            <person name="Young S."/>
            <person name="Abouelleil A."/>
            <person name="Cao P."/>
            <person name="Chapman S.B."/>
            <person name="Griggs A."/>
            <person name="Priest M."/>
            <person name="Shea T."/>
            <person name="Wortman J."/>
            <person name="Nusbaum C."/>
            <person name="Birren B."/>
        </authorList>
    </citation>
    <scope>NUCLEOTIDE SEQUENCE [LARGE SCALE GENOMIC DNA]</scope>
    <source>
        <strain evidence="9 10">4EA1</strain>
    </source>
</reference>
<dbReference type="InterPro" id="IPR038765">
    <property type="entry name" value="Papain-like_cys_pep_sf"/>
</dbReference>
<evidence type="ECO:0000313" key="9">
    <source>
        <dbReference type="EMBL" id="RCA09474.1"/>
    </source>
</evidence>
<sequence length="717" mass="77071">MNKNKAIRLLATSWLIAPTILSTQSVFADEQSAQTTESSIVAQKTTNSSTLTSSDLTDSSSTGIATTSSSMTESSTSSSTTESSTTESSTTDSSESPDGSTEETATRTVTIDPTLLGKIKLSTVATDTTEEKELTIDSSGVVRGLKEGTKIAYEITPSKDEKLVSFEVNGAQEVDYQQHTFTIGVIDMTLSAKFESTTETSNSGSTGSNGGSTGSSNGSNTGESTNQNSGNNGNPGNSSKPNENSNNQSKPSTATNDDSVVSANNGGGSNSQSNNQQPSGSTGQAGIENPGTNSSDFVVKTPIESLLPANTTAVQQAIVREAYKYLGSPYVWGAKGPSTFDCSGLAYYVYMQATGHYIGGWTGEQQYAGTQIPVDQAQPGDLVFWGPSSGVTHHVGIYLGNGLYIHAPQPGDKVRITSIADYAPDFAVRVNIAGLPIANGSLANSSILDGLGDFNFSKNQTTDQFLKKIADSAQEIGQKDGIYASVMMAQAILESGSGNSLLSSEPNYNLFGIKGDYQGKSVSFNTLEQDESGSNYQIRASFRQYPSYKESLEDYAKLIKNGLSHNKDFYKPTWKSEAKTYKEATKYLEGRYATDKQYANKLNAIIKAYDLTKYDEPKKEEKSVVETSTKKESFVVPVSWNKNEMSLTNLDVSNFKRTAKKPDYFSTTKVLTIFEVLQRLSAREIPQTPVVQVKADTVPLLSILTIDNLLWIQSKFK</sequence>
<dbReference type="Pfam" id="PF01832">
    <property type="entry name" value="Glucosaminidase"/>
    <property type="match status" value="1"/>
</dbReference>
<dbReference type="Gene3D" id="1.10.530.10">
    <property type="match status" value="1"/>
</dbReference>
<feature type="signal peptide" evidence="7">
    <location>
        <begin position="1"/>
        <end position="28"/>
    </location>
</feature>
<feature type="region of interest" description="Disordered" evidence="6">
    <location>
        <begin position="36"/>
        <end position="110"/>
    </location>
</feature>
<dbReference type="SUPFAM" id="SSF54001">
    <property type="entry name" value="Cysteine proteinases"/>
    <property type="match status" value="1"/>
</dbReference>